<keyword evidence="3" id="KW-1185">Reference proteome</keyword>
<name>A0ABR4JHR0_9EURO</name>
<evidence type="ECO:0000313" key="3">
    <source>
        <dbReference type="Proteomes" id="UP001610446"/>
    </source>
</evidence>
<protein>
    <submittedName>
        <fullName evidence="2">Uncharacterized protein</fullName>
    </submittedName>
</protein>
<dbReference type="Proteomes" id="UP001610446">
    <property type="component" value="Unassembled WGS sequence"/>
</dbReference>
<comment type="caution">
    <text evidence="2">The sequence shown here is derived from an EMBL/GenBank/DDBJ whole genome shotgun (WGS) entry which is preliminary data.</text>
</comment>
<proteinExistence type="predicted"/>
<evidence type="ECO:0000256" key="1">
    <source>
        <dbReference type="SAM" id="MobiDB-lite"/>
    </source>
</evidence>
<accession>A0ABR4JHR0</accession>
<reference evidence="2 3" key="1">
    <citation type="submission" date="2024-07" db="EMBL/GenBank/DDBJ databases">
        <title>Section-level genome sequencing and comparative genomics of Aspergillus sections Usti and Cavernicolus.</title>
        <authorList>
            <consortium name="Lawrence Berkeley National Laboratory"/>
            <person name="Nybo J.L."/>
            <person name="Vesth T.C."/>
            <person name="Theobald S."/>
            <person name="Frisvad J.C."/>
            <person name="Larsen T.O."/>
            <person name="Kjaerboelling I."/>
            <person name="Rothschild-Mancinelli K."/>
            <person name="Lyhne E.K."/>
            <person name="Kogle M.E."/>
            <person name="Barry K."/>
            <person name="Clum A."/>
            <person name="Na H."/>
            <person name="Ledsgaard L."/>
            <person name="Lin J."/>
            <person name="Lipzen A."/>
            <person name="Kuo A."/>
            <person name="Riley R."/>
            <person name="Mondo S."/>
            <person name="Labutti K."/>
            <person name="Haridas S."/>
            <person name="Pangalinan J."/>
            <person name="Salamov A.A."/>
            <person name="Simmons B.A."/>
            <person name="Magnuson J.K."/>
            <person name="Chen J."/>
            <person name="Drula E."/>
            <person name="Henrissat B."/>
            <person name="Wiebenga A."/>
            <person name="Lubbers R.J."/>
            <person name="Gomes A.C."/>
            <person name="Makela M.R."/>
            <person name="Stajich J."/>
            <person name="Grigoriev I.V."/>
            <person name="Mortensen U.H."/>
            <person name="De Vries R.P."/>
            <person name="Baker S.E."/>
            <person name="Andersen M.R."/>
        </authorList>
    </citation>
    <scope>NUCLEOTIDE SEQUENCE [LARGE SCALE GENOMIC DNA]</scope>
    <source>
        <strain evidence="2 3">CBS 123904</strain>
    </source>
</reference>
<sequence length="111" mass="12669">MKEQQHQLQQKKKPPTSLGNVPPVKVLPRPFSDDGQMSPPPSIDLKDQQQPQDARPPITASADMHRRNALFSLKQFFDSVKQKWAPLLPAKQHWEDEYNFPPGRYAGQGLD</sequence>
<evidence type="ECO:0000313" key="2">
    <source>
        <dbReference type="EMBL" id="KAL2839282.1"/>
    </source>
</evidence>
<organism evidence="2 3">
    <name type="scientific">Aspergillus pseudoustus</name>
    <dbReference type="NCBI Taxonomy" id="1810923"/>
    <lineage>
        <taxon>Eukaryota</taxon>
        <taxon>Fungi</taxon>
        <taxon>Dikarya</taxon>
        <taxon>Ascomycota</taxon>
        <taxon>Pezizomycotina</taxon>
        <taxon>Eurotiomycetes</taxon>
        <taxon>Eurotiomycetidae</taxon>
        <taxon>Eurotiales</taxon>
        <taxon>Aspergillaceae</taxon>
        <taxon>Aspergillus</taxon>
        <taxon>Aspergillus subgen. Nidulantes</taxon>
    </lineage>
</organism>
<dbReference type="EMBL" id="JBFXLU010000135">
    <property type="protein sequence ID" value="KAL2839282.1"/>
    <property type="molecule type" value="Genomic_DNA"/>
</dbReference>
<feature type="region of interest" description="Disordered" evidence="1">
    <location>
        <begin position="1"/>
        <end position="65"/>
    </location>
</feature>
<gene>
    <name evidence="2" type="ORF">BJY01DRAFT_250593</name>
</gene>